<keyword evidence="3" id="KW-1185">Reference proteome</keyword>
<feature type="compositionally biased region" description="Basic and acidic residues" evidence="1">
    <location>
        <begin position="98"/>
        <end position="124"/>
    </location>
</feature>
<feature type="compositionally biased region" description="Basic and acidic residues" evidence="1">
    <location>
        <begin position="641"/>
        <end position="683"/>
    </location>
</feature>
<feature type="compositionally biased region" description="Basic and acidic residues" evidence="1">
    <location>
        <begin position="548"/>
        <end position="561"/>
    </location>
</feature>
<dbReference type="RefSeq" id="XP_017993832.1">
    <property type="nucleotide sequence ID" value="XM_018137630.1"/>
</dbReference>
<proteinExistence type="predicted"/>
<reference evidence="2 3" key="1">
    <citation type="submission" date="2015-07" db="EMBL/GenBank/DDBJ databases">
        <title>Draft Genome Sequence of Malassezia furfur CBS1878 and Malassezia pachydermatis CBS1879.</title>
        <authorList>
            <person name="Triana S."/>
            <person name="Ohm R."/>
            <person name="Gonzalez A."/>
            <person name="DeCock H."/>
            <person name="Restrepo S."/>
            <person name="Celis A."/>
        </authorList>
    </citation>
    <scope>NUCLEOTIDE SEQUENCE [LARGE SCALE GENOMIC DNA]</scope>
    <source>
        <strain evidence="2 3">CBS 1879</strain>
    </source>
</reference>
<dbReference type="SUPFAM" id="SSF53098">
    <property type="entry name" value="Ribonuclease H-like"/>
    <property type="match status" value="1"/>
</dbReference>
<feature type="compositionally biased region" description="Basic and acidic residues" evidence="1">
    <location>
        <begin position="273"/>
        <end position="284"/>
    </location>
</feature>
<dbReference type="GO" id="GO:0003676">
    <property type="term" value="F:nucleic acid binding"/>
    <property type="evidence" value="ECO:0007669"/>
    <property type="project" value="InterPro"/>
</dbReference>
<evidence type="ECO:0000256" key="1">
    <source>
        <dbReference type="SAM" id="MobiDB-lite"/>
    </source>
</evidence>
<feature type="compositionally biased region" description="Polar residues" evidence="1">
    <location>
        <begin position="125"/>
        <end position="144"/>
    </location>
</feature>
<feature type="compositionally biased region" description="Basic residues" evidence="1">
    <location>
        <begin position="305"/>
        <end position="319"/>
    </location>
</feature>
<evidence type="ECO:0000313" key="2">
    <source>
        <dbReference type="EMBL" id="KOS16200.1"/>
    </source>
</evidence>
<feature type="compositionally biased region" description="Polar residues" evidence="1">
    <location>
        <begin position="567"/>
        <end position="577"/>
    </location>
</feature>
<feature type="region of interest" description="Disordered" evidence="1">
    <location>
        <begin position="93"/>
        <end position="701"/>
    </location>
</feature>
<feature type="compositionally biased region" description="Polar residues" evidence="1">
    <location>
        <begin position="172"/>
        <end position="194"/>
    </location>
</feature>
<dbReference type="Gene3D" id="3.30.420.10">
    <property type="entry name" value="Ribonuclease H-like superfamily/Ribonuclease H"/>
    <property type="match status" value="1"/>
</dbReference>
<evidence type="ECO:0000313" key="3">
    <source>
        <dbReference type="Proteomes" id="UP000037751"/>
    </source>
</evidence>
<dbReference type="Proteomes" id="UP000037751">
    <property type="component" value="Unassembled WGS sequence"/>
</dbReference>
<feature type="compositionally biased region" description="Basic and acidic residues" evidence="1">
    <location>
        <begin position="345"/>
        <end position="416"/>
    </location>
</feature>
<dbReference type="AlphaFoldDB" id="A0A0M8MYD6"/>
<comment type="caution">
    <text evidence="2">The sequence shown here is derived from an EMBL/GenBank/DDBJ whole genome shotgun (WGS) entry which is preliminary data.</text>
</comment>
<feature type="compositionally biased region" description="Polar residues" evidence="1">
    <location>
        <begin position="223"/>
        <end position="240"/>
    </location>
</feature>
<feature type="compositionally biased region" description="Basic and acidic residues" evidence="1">
    <location>
        <begin position="582"/>
        <end position="591"/>
    </location>
</feature>
<organism evidence="2 3">
    <name type="scientific">Malassezia pachydermatis</name>
    <dbReference type="NCBI Taxonomy" id="77020"/>
    <lineage>
        <taxon>Eukaryota</taxon>
        <taxon>Fungi</taxon>
        <taxon>Dikarya</taxon>
        <taxon>Basidiomycota</taxon>
        <taxon>Ustilaginomycotina</taxon>
        <taxon>Malasseziomycetes</taxon>
        <taxon>Malasseziales</taxon>
        <taxon>Malasseziaceae</taxon>
        <taxon>Malassezia</taxon>
    </lineage>
</organism>
<name>A0A0M8MYD6_9BASI</name>
<dbReference type="VEuPathDB" id="FungiDB:Malapachy_3152"/>
<sequence length="1067" mass="116031">MADPHFLDAWRMKSVKPESTKLQVRLDVPGAFTYAPDQRSTHNITKRLFRVPKLPEPRESLYDFERDIAAHEGREYIPKSYFVLGGDEEMTSAQKLAQEVRSRAQNEESKVPASKSETDAKDESSNTFDKNQDSITQDASQKETSAPEPKNEQDVVDDEDDFEDAVDDTAKDSSSTPTKGAKNPTASTANTRGTKASKKDQRHAGKAEAKDSKITSEVDASKKAQSATGKTASSDTSKNTADVKGEDVKKDSNDHATETDDAQKGSSPTNDTNEAKAKNDKASTKENSPSPSKEASGKGADAVNKVKKKVSGKNNKAAKSKPGDATSSNEKDSNAAKESTGATSSDDKGAKASKDAKETSKDKDSKAGVDSEECKDVTTAKESEETKDGNAKESKETASLQDAKETKMTTSKDGKKGTPSKKGTGSQDTKESTESKSTKDSKDTKESTESKSARDSKETKDDPKPVKGMDSKLSKKGTESKDGKVAKESTKDVKNDIDSKNVKDNNKSEDAKDGKVSNDSKEKNESSTLKEEKNCRDTKESAASTKATDAKELKKAEDAPKKKAALSQATKPDTSKSADVVSKSDEAKGETKATTSSQAKSQAPEPKEAKKATQEGAHDKPAKSAKEENAKVPSSSPSTVKGKENEGTSVFEDRQTKPATVVKDEKNGAHLDDEVKPDVHRGPMEATASAPRPKSIASSNSSVMSSVTRLSAFAPSVSGLSVLAENVRPGKGDGLPAVVRKNLYNTEYKPAPSVSNMSYTKKPWDNKTWSSNRTFEMLTRQPKERDAGTQWDAISGQGASSVDTKSLNYHNVTSDVIAELFVPDPRPWHPYRLVRRTNPRQVLLMCAGTALSPQQIQSLQLAHKVATGQMGPIKDAKSLASYYGTTENTDLQAGVGVVFNPSVSLGEALQEEVDTSRVEPNFSRRLERPTFPATTTSVRAALRSVVAALEYVRWEEEGFDKIVIATHHGWIVRGIANDIWEWRKNGWRLTREGPQGLPEESVPDRDLWELLDYTVRQYEKIDCNCRFWHIPKSANQEAVRLAELGALKTNQQPGTVRWMKKAHPTSK</sequence>
<feature type="compositionally biased region" description="Basic and acidic residues" evidence="1">
    <location>
        <begin position="241"/>
        <end position="263"/>
    </location>
</feature>
<feature type="compositionally biased region" description="Acidic residues" evidence="1">
    <location>
        <begin position="154"/>
        <end position="167"/>
    </location>
</feature>
<feature type="compositionally biased region" description="Basic and acidic residues" evidence="1">
    <location>
        <begin position="605"/>
        <end position="630"/>
    </location>
</feature>
<dbReference type="STRING" id="77020.A0A0M8MYD6"/>
<feature type="compositionally biased region" description="Basic and acidic residues" evidence="1">
    <location>
        <begin position="428"/>
        <end position="540"/>
    </location>
</feature>
<feature type="compositionally biased region" description="Basic and acidic residues" evidence="1">
    <location>
        <begin position="197"/>
        <end position="222"/>
    </location>
</feature>
<dbReference type="OrthoDB" id="407198at2759"/>
<accession>A0A0M8MYD6</accession>
<dbReference type="InterPro" id="IPR036397">
    <property type="entry name" value="RNaseH_sf"/>
</dbReference>
<feature type="compositionally biased region" description="Polar residues" evidence="1">
    <location>
        <begin position="592"/>
        <end position="601"/>
    </location>
</feature>
<dbReference type="InterPro" id="IPR012337">
    <property type="entry name" value="RNaseH-like_sf"/>
</dbReference>
<protein>
    <submittedName>
        <fullName evidence="2">Uroadherance factor b</fullName>
    </submittedName>
</protein>
<gene>
    <name evidence="2" type="ORF">Malapachy_3152</name>
</gene>
<dbReference type="GeneID" id="28729506"/>
<dbReference type="EMBL" id="LGAV01000001">
    <property type="protein sequence ID" value="KOS16200.1"/>
    <property type="molecule type" value="Genomic_DNA"/>
</dbReference>